<name>A0A8J5KKW5_ZINOF</name>
<proteinExistence type="predicted"/>
<dbReference type="InterPro" id="IPR036322">
    <property type="entry name" value="WD40_repeat_dom_sf"/>
</dbReference>
<dbReference type="Gene3D" id="2.130.10.10">
    <property type="entry name" value="YVTN repeat-like/Quinoprotein amine dehydrogenase"/>
    <property type="match status" value="1"/>
</dbReference>
<comment type="caution">
    <text evidence="4">The sequence shown here is derived from an EMBL/GenBank/DDBJ whole genome shotgun (WGS) entry which is preliminary data.</text>
</comment>
<dbReference type="AlphaFoldDB" id="A0A8J5KKW5"/>
<accession>A0A8J5KKW5</accession>
<evidence type="ECO:0000313" key="5">
    <source>
        <dbReference type="Proteomes" id="UP000734854"/>
    </source>
</evidence>
<dbReference type="PRINTS" id="PR00320">
    <property type="entry name" value="GPROTEINBRPT"/>
</dbReference>
<keyword evidence="5" id="KW-1185">Reference proteome</keyword>
<dbReference type="InterPro" id="IPR020472">
    <property type="entry name" value="WD40_PAC1"/>
</dbReference>
<dbReference type="PROSITE" id="PS50082">
    <property type="entry name" value="WD_REPEATS_2"/>
    <property type="match status" value="4"/>
</dbReference>
<dbReference type="PANTHER" id="PTHR14221">
    <property type="entry name" value="WD REPEAT DOMAIN 44"/>
    <property type="match status" value="1"/>
</dbReference>
<protein>
    <submittedName>
        <fullName evidence="4">Uncharacterized protein</fullName>
    </submittedName>
</protein>
<dbReference type="InterPro" id="IPR040324">
    <property type="entry name" value="WDR44/Dgr2"/>
</dbReference>
<reference evidence="4 5" key="1">
    <citation type="submission" date="2020-08" db="EMBL/GenBank/DDBJ databases">
        <title>Plant Genome Project.</title>
        <authorList>
            <person name="Zhang R.-G."/>
        </authorList>
    </citation>
    <scope>NUCLEOTIDE SEQUENCE [LARGE SCALE GENOMIC DNA]</scope>
    <source>
        <tissue evidence="4">Rhizome</tissue>
    </source>
</reference>
<dbReference type="InterPro" id="IPR001680">
    <property type="entry name" value="WD40_rpt"/>
</dbReference>
<feature type="repeat" description="WD" evidence="3">
    <location>
        <begin position="479"/>
        <end position="513"/>
    </location>
</feature>
<dbReference type="Pfam" id="PF00400">
    <property type="entry name" value="WD40"/>
    <property type="match status" value="4"/>
</dbReference>
<evidence type="ECO:0000256" key="2">
    <source>
        <dbReference type="ARBA" id="ARBA00022737"/>
    </source>
</evidence>
<evidence type="ECO:0000313" key="4">
    <source>
        <dbReference type="EMBL" id="KAG6483437.1"/>
    </source>
</evidence>
<dbReference type="PANTHER" id="PTHR14221:SF57">
    <property type="entry name" value="TRANSDUCIN_WD40 REPEAT-LIKE SUPERFAMILY PROTEIN"/>
    <property type="match status" value="1"/>
</dbReference>
<dbReference type="InterPro" id="IPR015943">
    <property type="entry name" value="WD40/YVTN_repeat-like_dom_sf"/>
</dbReference>
<feature type="repeat" description="WD" evidence="3">
    <location>
        <begin position="623"/>
        <end position="655"/>
    </location>
</feature>
<sequence length="802" mass="90602">MRRVPEGQRERFYFTRKYFDLTPFSKVVFFFFDRCGIFVPGPAPIEIKCKMLDLDASVWAAIFGCGFGSVEGRAFNGRGERFGAGKIVQFSKLMLLFCCLVNYCSYNSDAQLPCGIEVSSKYKEELPKCQQLLRSLNCDLWTREPMSVQDRRRRFFRGIGFDELVPSSVGCSISTEVPTFVSTEEQLYSERITNTMGEDSTPLPSPDVSTSEDSFHYIRDLDTGRKFMVHDFGKDGVPSMFKEVGSDNLMTLHDFENALGMSSSVQRYFRKELVPCGEVTTCTNDAKKIKYLKWWRSLTKRKQQSSESNKYYYVSVKKPKISKSVRTKVYQYKKNFMEFTALYLGQEIQAHEGMITTMKFSPDGRYLATGGEDCVVHIWQIVQVESSCRFNSADESLFSPKLVDKIKGIYMFAGRGHNSAPVLIPKKFFKIEETPLHELKGHTSDILDLSWSQTDCLLTSSKDKTVRLWKVGSSECLKIFQHNDYVTCIQFNPIQENIFISGSIDGKVRIWEILDNRVIDWVDLRDMVTAVCYQPDGEGFIVGSIKGNCRLYDCSVKPSQLALQLCLFGKKKSSGKRITGFQFAPGDSKRIMITTADSLIRICDGTDVVQKFKGPRKSKCHLSASFSSDGRHIVSVGEDSNIYIWSYEKLEKQQPAGAAKLVYSSEFFHSEGVSIALPWPGMVDGETIASNGIQIPTQQHRRATSESFPWPKNPDCISLGAWLFSDGSSRSSATWPEEKLSCQTKLPLQQPEDCREPHPPLHPDCWSLAPTEEAGAWSSVIVTAGNDGAIRCFHNFGLPVRL</sequence>
<keyword evidence="2" id="KW-0677">Repeat</keyword>
<evidence type="ECO:0000256" key="1">
    <source>
        <dbReference type="ARBA" id="ARBA00022574"/>
    </source>
</evidence>
<keyword evidence="1 3" id="KW-0853">WD repeat</keyword>
<dbReference type="CDD" id="cd00200">
    <property type="entry name" value="WD40"/>
    <property type="match status" value="1"/>
</dbReference>
<dbReference type="SUPFAM" id="SSF50978">
    <property type="entry name" value="WD40 repeat-like"/>
    <property type="match status" value="2"/>
</dbReference>
<gene>
    <name evidence="4" type="ORF">ZIOFF_060084</name>
</gene>
<feature type="repeat" description="WD" evidence="3">
    <location>
        <begin position="348"/>
        <end position="381"/>
    </location>
</feature>
<dbReference type="PROSITE" id="PS50294">
    <property type="entry name" value="WD_REPEATS_REGION"/>
    <property type="match status" value="3"/>
</dbReference>
<dbReference type="Proteomes" id="UP000734854">
    <property type="component" value="Unassembled WGS sequence"/>
</dbReference>
<evidence type="ECO:0000256" key="3">
    <source>
        <dbReference type="PROSITE-ProRule" id="PRU00221"/>
    </source>
</evidence>
<dbReference type="SMART" id="SM00320">
    <property type="entry name" value="WD40"/>
    <property type="match status" value="6"/>
</dbReference>
<feature type="repeat" description="WD" evidence="3">
    <location>
        <begin position="439"/>
        <end position="479"/>
    </location>
</feature>
<organism evidence="4 5">
    <name type="scientific">Zingiber officinale</name>
    <name type="common">Ginger</name>
    <name type="synonym">Amomum zingiber</name>
    <dbReference type="NCBI Taxonomy" id="94328"/>
    <lineage>
        <taxon>Eukaryota</taxon>
        <taxon>Viridiplantae</taxon>
        <taxon>Streptophyta</taxon>
        <taxon>Embryophyta</taxon>
        <taxon>Tracheophyta</taxon>
        <taxon>Spermatophyta</taxon>
        <taxon>Magnoliopsida</taxon>
        <taxon>Liliopsida</taxon>
        <taxon>Zingiberales</taxon>
        <taxon>Zingiberaceae</taxon>
        <taxon>Zingiber</taxon>
    </lineage>
</organism>
<dbReference type="EMBL" id="JACMSC010000016">
    <property type="protein sequence ID" value="KAG6483437.1"/>
    <property type="molecule type" value="Genomic_DNA"/>
</dbReference>